<feature type="region of interest" description="Disordered" evidence="1">
    <location>
        <begin position="106"/>
        <end position="128"/>
    </location>
</feature>
<evidence type="ECO:0000256" key="1">
    <source>
        <dbReference type="SAM" id="MobiDB-lite"/>
    </source>
</evidence>
<evidence type="ECO:0000313" key="3">
    <source>
        <dbReference type="EMBL" id="KAF3488705.1"/>
    </source>
</evidence>
<gene>
    <name evidence="3" type="ORF">F2Q69_00055217</name>
</gene>
<proteinExistence type="predicted"/>
<feature type="domain" description="Zinc knuckle CX2CX4HX4C" evidence="2">
    <location>
        <begin position="70"/>
        <end position="108"/>
    </location>
</feature>
<dbReference type="InterPro" id="IPR025836">
    <property type="entry name" value="Zn_knuckle_CX2CX4HX4C"/>
</dbReference>
<evidence type="ECO:0000313" key="4">
    <source>
        <dbReference type="Proteomes" id="UP000712600"/>
    </source>
</evidence>
<feature type="compositionally biased region" description="Basic and acidic residues" evidence="1">
    <location>
        <begin position="112"/>
        <end position="128"/>
    </location>
</feature>
<dbReference type="EMBL" id="QGKX02002183">
    <property type="protein sequence ID" value="KAF3488705.1"/>
    <property type="molecule type" value="Genomic_DNA"/>
</dbReference>
<reference evidence="3" key="1">
    <citation type="submission" date="2019-12" db="EMBL/GenBank/DDBJ databases">
        <title>Genome sequencing and annotation of Brassica cretica.</title>
        <authorList>
            <person name="Studholme D.J."/>
            <person name="Sarris P."/>
        </authorList>
    </citation>
    <scope>NUCLEOTIDE SEQUENCE</scope>
    <source>
        <strain evidence="3">PFS-109/04</strain>
        <tissue evidence="3">Leaf</tissue>
    </source>
</reference>
<sequence length="128" mass="14876">MYESRGTRYQSSDCDAPENMEGGPSVLRSSHVREYRRCYWEIVEVDLDYSRVKIVVDDFKELCFDTTIDFKGVEFQKGEEAPVSLRKEKLFSFCQTCFSLSHASEKCPLNKKSPEKKNDNRVETVGRL</sequence>
<name>A0A8S9MXE8_BRACR</name>
<evidence type="ECO:0000259" key="2">
    <source>
        <dbReference type="Pfam" id="PF14392"/>
    </source>
</evidence>
<dbReference type="AlphaFoldDB" id="A0A8S9MXE8"/>
<feature type="region of interest" description="Disordered" evidence="1">
    <location>
        <begin position="1"/>
        <end position="26"/>
    </location>
</feature>
<dbReference type="Pfam" id="PF14392">
    <property type="entry name" value="zf-CCHC_4"/>
    <property type="match status" value="1"/>
</dbReference>
<dbReference type="Proteomes" id="UP000712600">
    <property type="component" value="Unassembled WGS sequence"/>
</dbReference>
<protein>
    <recommendedName>
        <fullName evidence="2">Zinc knuckle CX2CX4HX4C domain-containing protein</fullName>
    </recommendedName>
</protein>
<accession>A0A8S9MXE8</accession>
<comment type="caution">
    <text evidence="3">The sequence shown here is derived from an EMBL/GenBank/DDBJ whole genome shotgun (WGS) entry which is preliminary data.</text>
</comment>
<organism evidence="3 4">
    <name type="scientific">Brassica cretica</name>
    <name type="common">Mustard</name>
    <dbReference type="NCBI Taxonomy" id="69181"/>
    <lineage>
        <taxon>Eukaryota</taxon>
        <taxon>Viridiplantae</taxon>
        <taxon>Streptophyta</taxon>
        <taxon>Embryophyta</taxon>
        <taxon>Tracheophyta</taxon>
        <taxon>Spermatophyta</taxon>
        <taxon>Magnoliopsida</taxon>
        <taxon>eudicotyledons</taxon>
        <taxon>Gunneridae</taxon>
        <taxon>Pentapetalae</taxon>
        <taxon>rosids</taxon>
        <taxon>malvids</taxon>
        <taxon>Brassicales</taxon>
        <taxon>Brassicaceae</taxon>
        <taxon>Brassiceae</taxon>
        <taxon>Brassica</taxon>
    </lineage>
</organism>